<evidence type="ECO:0000256" key="1">
    <source>
        <dbReference type="SAM" id="MobiDB-lite"/>
    </source>
</evidence>
<dbReference type="SUPFAM" id="SSF89550">
    <property type="entry name" value="PHP domain-like"/>
    <property type="match status" value="1"/>
</dbReference>
<name>A0A830EFD1_9EURY</name>
<dbReference type="Gene3D" id="3.20.20.140">
    <property type="entry name" value="Metal-dependent hydrolases"/>
    <property type="match status" value="1"/>
</dbReference>
<protein>
    <submittedName>
        <fullName evidence="2">Metal-dependent phosphoesterase</fullName>
    </submittedName>
</protein>
<organism evidence="2 3">
    <name type="scientific">Halobellus salinus</name>
    <dbReference type="NCBI Taxonomy" id="931585"/>
    <lineage>
        <taxon>Archaea</taxon>
        <taxon>Methanobacteriati</taxon>
        <taxon>Methanobacteriota</taxon>
        <taxon>Stenosarchaea group</taxon>
        <taxon>Halobacteria</taxon>
        <taxon>Halobacteriales</taxon>
        <taxon>Haloferacaceae</taxon>
        <taxon>Halobellus</taxon>
    </lineage>
</organism>
<dbReference type="InterPro" id="IPR016195">
    <property type="entry name" value="Pol/histidinol_Pase-like"/>
</dbReference>
<sequence>MSVTGTEGGNAGRREDTATGTASRGAPENGTLVDPHVKVLNERVVDRARARGLDALVYAPHFTRLPDIRARAARFSDDDLLVVPAREVFTGTWRNRQHVLGVGLSEPVPDFISLPGALAAFERQNAAVLVPHPEFLNVSLDREAITRHADAIDAVETHNFKTLPRGNRRARGLVRETGLPAFGSSYAHLAGSVGEVWTAFERELDSESDLVAALRTGAPRRVLRRDTLGHTLRGAAEFAHLGYENSWGKVDRLFLSGTEPTHPSHVAYEGRFDDVREY</sequence>
<dbReference type="EMBL" id="BMOC01000003">
    <property type="protein sequence ID" value="GGI99749.1"/>
    <property type="molecule type" value="Genomic_DNA"/>
</dbReference>
<evidence type="ECO:0000313" key="3">
    <source>
        <dbReference type="Proteomes" id="UP000653099"/>
    </source>
</evidence>
<proteinExistence type="predicted"/>
<reference evidence="2" key="1">
    <citation type="journal article" date="2014" name="Int. J. Syst. Evol. Microbiol.">
        <title>Complete genome sequence of Corynebacterium casei LMG S-19264T (=DSM 44701T), isolated from a smear-ripened cheese.</title>
        <authorList>
            <consortium name="US DOE Joint Genome Institute (JGI-PGF)"/>
            <person name="Walter F."/>
            <person name="Albersmeier A."/>
            <person name="Kalinowski J."/>
            <person name="Ruckert C."/>
        </authorList>
    </citation>
    <scope>NUCLEOTIDE SEQUENCE</scope>
    <source>
        <strain evidence="2">JCM 14359</strain>
    </source>
</reference>
<feature type="region of interest" description="Disordered" evidence="1">
    <location>
        <begin position="1"/>
        <end position="33"/>
    </location>
</feature>
<dbReference type="Pfam" id="PF13263">
    <property type="entry name" value="PHP_C"/>
    <property type="match status" value="1"/>
</dbReference>
<dbReference type="AlphaFoldDB" id="A0A830EFD1"/>
<keyword evidence="3" id="KW-1185">Reference proteome</keyword>
<dbReference type="Proteomes" id="UP000653099">
    <property type="component" value="Unassembled WGS sequence"/>
</dbReference>
<evidence type="ECO:0000313" key="2">
    <source>
        <dbReference type="EMBL" id="GGI99749.1"/>
    </source>
</evidence>
<comment type="caution">
    <text evidence="2">The sequence shown here is derived from an EMBL/GenBank/DDBJ whole genome shotgun (WGS) entry which is preliminary data.</text>
</comment>
<feature type="compositionally biased region" description="Gly residues" evidence="1">
    <location>
        <begin position="1"/>
        <end position="11"/>
    </location>
</feature>
<gene>
    <name evidence="2" type="ORF">GCM10008995_06980</name>
</gene>
<accession>A0A830EFD1</accession>
<reference evidence="2" key="2">
    <citation type="submission" date="2020-09" db="EMBL/GenBank/DDBJ databases">
        <authorList>
            <person name="Sun Q."/>
            <person name="Ohkuma M."/>
        </authorList>
    </citation>
    <scope>NUCLEOTIDE SEQUENCE</scope>
    <source>
        <strain evidence="2">JCM 14359</strain>
    </source>
</reference>